<evidence type="ECO:0000313" key="1">
    <source>
        <dbReference type="EMBL" id="CAI9978155.1"/>
    </source>
</evidence>
<evidence type="ECO:0000313" key="2">
    <source>
        <dbReference type="EMBL" id="CAL6034455.1"/>
    </source>
</evidence>
<accession>A0AA86S510</accession>
<organism evidence="1">
    <name type="scientific">Hexamita inflata</name>
    <dbReference type="NCBI Taxonomy" id="28002"/>
    <lineage>
        <taxon>Eukaryota</taxon>
        <taxon>Metamonada</taxon>
        <taxon>Diplomonadida</taxon>
        <taxon>Hexamitidae</taxon>
        <taxon>Hexamitinae</taxon>
        <taxon>Hexamita</taxon>
    </lineage>
</organism>
<dbReference type="AlphaFoldDB" id="A0AA86S510"/>
<dbReference type="EMBL" id="CAXDID020000128">
    <property type="protein sequence ID" value="CAL6034455.1"/>
    <property type="molecule type" value="Genomic_DNA"/>
</dbReference>
<name>A0AA86S510_9EUKA</name>
<dbReference type="Proteomes" id="UP001642409">
    <property type="component" value="Unassembled WGS sequence"/>
</dbReference>
<keyword evidence="3" id="KW-1185">Reference proteome</keyword>
<gene>
    <name evidence="2" type="ORF">HINF_LOCUS35460</name>
    <name evidence="1" type="ORF">HINF_LOCUS65800</name>
</gene>
<comment type="caution">
    <text evidence="1">The sequence shown here is derived from an EMBL/GenBank/DDBJ whole genome shotgun (WGS) entry which is preliminary data.</text>
</comment>
<reference evidence="2 3" key="2">
    <citation type="submission" date="2024-07" db="EMBL/GenBank/DDBJ databases">
        <authorList>
            <person name="Akdeniz Z."/>
        </authorList>
    </citation>
    <scope>NUCLEOTIDE SEQUENCE [LARGE SCALE GENOMIC DNA]</scope>
</reference>
<protein>
    <submittedName>
        <fullName evidence="1">Uncharacterized protein</fullName>
    </submittedName>
</protein>
<proteinExistence type="predicted"/>
<sequence>MTKSGLLLGVQMSASSQVIIQGMCAQFTIDANTTFNSFGIVGYAEGNITVKQAYIIFNITAVTVNYLGVVGNISSSSKQSSFQDLFLQQQLQYTSGGSNSALVGYLYAQASTLYNIQLNNSLQNGTGVYGGFIALSKSDVQIKDSVANNSIIVSTGNTGAITGQSVINQRVQNIIIANCFINSSQYVGSVLGYSDSDITIQNGDLLNSTLISSQNLGGYIGIIQIGRQVQVFNANSSNMIIVSVTACSAGTIIGLSNANDSVSGSYTKNINISNLNGGAGSGSIIAYSVVNASVVDCHSENILLNSTTRGTGGIIGWSNILIVVDCSVINTQIESSLAAGGISGFQNNKATIISCYSDYNSIYSIAYAGGIIGNANITLTQIRNTSSVNCNVTSTSSVAGGIFGISSSVIMDSCFVNYLSTISGAQSGGMIGITVNSEGSIIIQNVTVQNINLHCLNGNSVGSIIGIVYLDTVINRANIYNVTIFSTLATGAGGVVGYSLANVQMINCAVNNLNINSTAAGSGGIIGYSNITSIVNCSVTNSVINSTSSSGGIMGYQIANTTIIDSQTLIQNASVKNVSLSSVTTNYCGGFVGYYVSSIHDLSIKGSTISFVAITSKALQAGIVVGKSLLTAYSVTNSGSDGVNTINNVVQANCDNFIFTSNVKGC</sequence>
<evidence type="ECO:0000313" key="3">
    <source>
        <dbReference type="Proteomes" id="UP001642409"/>
    </source>
</evidence>
<dbReference type="Gene3D" id="2.160.20.110">
    <property type="match status" value="1"/>
</dbReference>
<dbReference type="EMBL" id="CATOUU010001183">
    <property type="protein sequence ID" value="CAI9978155.1"/>
    <property type="molecule type" value="Genomic_DNA"/>
</dbReference>
<reference evidence="1" key="1">
    <citation type="submission" date="2023-06" db="EMBL/GenBank/DDBJ databases">
        <authorList>
            <person name="Kurt Z."/>
        </authorList>
    </citation>
    <scope>NUCLEOTIDE SEQUENCE</scope>
</reference>